<name>Q4JUG6_CORJK</name>
<evidence type="ECO:0000313" key="3">
    <source>
        <dbReference type="Proteomes" id="UP000000545"/>
    </source>
</evidence>
<dbReference type="AlphaFoldDB" id="Q4JUG6"/>
<gene>
    <name evidence="2" type="ordered locus">jk1368</name>
</gene>
<keyword evidence="3" id="KW-1185">Reference proteome</keyword>
<dbReference type="eggNOG" id="ENOG5031KBR">
    <property type="taxonomic scope" value="Bacteria"/>
</dbReference>
<proteinExistence type="predicted"/>
<accession>Q4JUG6</accession>
<protein>
    <submittedName>
        <fullName evidence="2">Uncharacterized protein</fullName>
    </submittedName>
</protein>
<sequence>MKSRITTQRPKVPHPATHRPASKRAGANTYTLRSFALSEPHRAAAEARAMLRHPRSLIRITPGWQAPRFAVAAGDSTAIVHVSRRRMTSLMWHRLSGQLAPEGQELFLVTVSVECPRWMLHESIRVLELILGQAWTVREDPQEFRDRNHRAQVNLSWHALMTQEDLQARNAPAPRAA</sequence>
<evidence type="ECO:0000256" key="1">
    <source>
        <dbReference type="SAM" id="MobiDB-lite"/>
    </source>
</evidence>
<dbReference type="EMBL" id="CR931997">
    <property type="protein sequence ID" value="CAI37541.1"/>
    <property type="molecule type" value="Genomic_DNA"/>
</dbReference>
<reference evidence="2 3" key="1">
    <citation type="journal article" date="2005" name="J. Bacteriol.">
        <title>Complete genome sequence and analysis of the multiresistant nosocomial pathogen Corynebacterium jeikeium K411, a lipid-requiring bacterium of the human skin flora.</title>
        <authorList>
            <person name="Tauch A."/>
            <person name="Kaiser O."/>
            <person name="Hain T."/>
            <person name="Goesmann A."/>
            <person name="Weisshaar B."/>
            <person name="Albersmeier A."/>
            <person name="Bekel T."/>
            <person name="Bischoff N."/>
            <person name="Brune I."/>
            <person name="Chakraborty T."/>
            <person name="Kalinowski J."/>
            <person name="Meyer F."/>
            <person name="Rupp O."/>
            <person name="Schneiker S."/>
            <person name="Viehoever P."/>
            <person name="Puehler A."/>
        </authorList>
    </citation>
    <scope>NUCLEOTIDE SEQUENCE [LARGE SCALE GENOMIC DNA]</scope>
    <source>
        <strain evidence="2 3">K411</strain>
    </source>
</reference>
<organism evidence="2 3">
    <name type="scientific">Corynebacterium jeikeium (strain K411)</name>
    <dbReference type="NCBI Taxonomy" id="306537"/>
    <lineage>
        <taxon>Bacteria</taxon>
        <taxon>Bacillati</taxon>
        <taxon>Actinomycetota</taxon>
        <taxon>Actinomycetes</taxon>
        <taxon>Mycobacteriales</taxon>
        <taxon>Corynebacteriaceae</taxon>
        <taxon>Corynebacterium</taxon>
    </lineage>
</organism>
<dbReference type="Proteomes" id="UP000000545">
    <property type="component" value="Chromosome"/>
</dbReference>
<evidence type="ECO:0000313" key="2">
    <source>
        <dbReference type="EMBL" id="CAI37541.1"/>
    </source>
</evidence>
<dbReference type="KEGG" id="cjk:jk1368"/>
<dbReference type="HOGENOM" id="CLU_1515422_0_0_11"/>
<feature type="region of interest" description="Disordered" evidence="1">
    <location>
        <begin position="1"/>
        <end position="25"/>
    </location>
</feature>